<dbReference type="GO" id="GO:0050270">
    <property type="term" value="F:S-adenosylhomocysteine deaminase activity"/>
    <property type="evidence" value="ECO:0007669"/>
    <property type="project" value="UniProtKB-UniRule"/>
</dbReference>
<dbReference type="SUPFAM" id="SSF51556">
    <property type="entry name" value="Metallo-dependent hydrolases"/>
    <property type="match status" value="1"/>
</dbReference>
<comment type="caution">
    <text evidence="5">Lacks conserved residue(s) required for the propagation of feature annotation.</text>
</comment>
<evidence type="ECO:0000256" key="2">
    <source>
        <dbReference type="ARBA" id="ARBA00022723"/>
    </source>
</evidence>
<dbReference type="Pfam" id="PF01979">
    <property type="entry name" value="Amidohydro_1"/>
    <property type="match status" value="1"/>
</dbReference>
<proteinExistence type="inferred from homology"/>
<evidence type="ECO:0000313" key="7">
    <source>
        <dbReference type="EMBL" id="CAA0108306.1"/>
    </source>
</evidence>
<comment type="cofactor">
    <cofactor evidence="5">
        <name>Zn(2+)</name>
        <dbReference type="ChEBI" id="CHEBI:29105"/>
    </cofactor>
    <text evidence="5">Binds 1 zinc ion per subunit.</text>
</comment>
<dbReference type="OrthoDB" id="9807210at2"/>
<dbReference type="AlphaFoldDB" id="A0A5S9PVJ0"/>
<feature type="binding site" evidence="5">
    <location>
        <position position="219"/>
    </location>
    <ligand>
        <name>Zn(2+)</name>
        <dbReference type="ChEBI" id="CHEBI:29105"/>
    </ligand>
</feature>
<dbReference type="Gene3D" id="2.30.40.10">
    <property type="entry name" value="Urease, subunit C, domain 1"/>
    <property type="match status" value="1"/>
</dbReference>
<feature type="binding site" evidence="5">
    <location>
        <position position="222"/>
    </location>
    <ligand>
        <name>substrate</name>
    </ligand>
</feature>
<dbReference type="InterPro" id="IPR011059">
    <property type="entry name" value="Metal-dep_hydrolase_composite"/>
</dbReference>
<dbReference type="Gene3D" id="3.20.20.140">
    <property type="entry name" value="Metal-dependent hydrolases"/>
    <property type="match status" value="1"/>
</dbReference>
<evidence type="ECO:0000256" key="5">
    <source>
        <dbReference type="HAMAP-Rule" id="MF_01281"/>
    </source>
</evidence>
<evidence type="ECO:0000259" key="6">
    <source>
        <dbReference type="Pfam" id="PF01979"/>
    </source>
</evidence>
<keyword evidence="4 5" id="KW-0862">Zinc</keyword>
<name>A0A5S9PVJ0_9GAMM</name>
<dbReference type="GO" id="GO:0090614">
    <property type="term" value="F:5'-methylthioadenosine deaminase activity"/>
    <property type="evidence" value="ECO:0007669"/>
    <property type="project" value="UniProtKB-UniRule"/>
</dbReference>
<feature type="domain" description="Amidohydrolase-related" evidence="6">
    <location>
        <begin position="61"/>
        <end position="410"/>
    </location>
</feature>
<reference evidence="7 8" key="1">
    <citation type="submission" date="2019-11" db="EMBL/GenBank/DDBJ databases">
        <authorList>
            <person name="Holert J."/>
        </authorList>
    </citation>
    <scope>NUCLEOTIDE SEQUENCE [LARGE SCALE GENOMIC DNA]</scope>
    <source>
        <strain evidence="7">BC5_2</strain>
    </source>
</reference>
<sequence>MQHADTIIHAGAILTVNSAFDVLNKHALVITDGKILAILPSDSPTLANISATETFHLNNHVIMPGLINAHGHAPMTLFRGWADDYALMTWLNDYIWPAESQFVDAKFVREGTELAIAEMIRGGTTFYSDMYFFPEAAAEVAEQTGMRMQITSPVFDFPCNWGSGPDDYLAKAEALLDTYKHTDLVHVVLGPHAPYTVSDEPLKRIRALADSYQTGIQMHLHETAFEVETAIKEHGERPVARMQKLGLLDDKFQAVHMTTLNDTDIRMIADAGSHVIHCPESNMKLASGFTPTQKLQQANINIAIGTDGAASNNDLDMFGEMRTTALLAKASALEPTVVTAPEAFAMATINGARAMGLGDKTGSLELGKYADIIALDLSGIEHQPIYDLASHIVYTNVSNTVTHSWVNGKLLLNNRQLTQMNVDKIKQQTLAWREKIQEFKTSHDH</sequence>
<evidence type="ECO:0000256" key="1">
    <source>
        <dbReference type="ARBA" id="ARBA00006745"/>
    </source>
</evidence>
<accession>A0A5S9PVJ0</accession>
<feature type="binding site" evidence="5">
    <location>
        <position position="192"/>
    </location>
    <ligand>
        <name>substrate</name>
    </ligand>
</feature>
<keyword evidence="3 5" id="KW-0378">Hydrolase</keyword>
<dbReference type="PANTHER" id="PTHR43794">
    <property type="entry name" value="AMINOHYDROLASE SSNA-RELATED"/>
    <property type="match status" value="1"/>
</dbReference>
<dbReference type="EC" id="3.5.4.28" evidence="5"/>
<dbReference type="NCBIfam" id="NF006549">
    <property type="entry name" value="PRK09045.1"/>
    <property type="match status" value="1"/>
</dbReference>
<dbReference type="InterPro" id="IPR006680">
    <property type="entry name" value="Amidohydro-rel"/>
</dbReference>
<comment type="similarity">
    <text evidence="5">Belongs to the metallo-dependent hydrolases superfamily. MTA/SAH deaminase family.</text>
</comment>
<evidence type="ECO:0000313" key="8">
    <source>
        <dbReference type="Proteomes" id="UP000434580"/>
    </source>
</evidence>
<protein>
    <recommendedName>
        <fullName evidence="5">5-methylthioadenosine/S-adenosylhomocysteine deaminase</fullName>
        <shortName evidence="5">MTA/SAH deaminase</shortName>
        <ecNumber evidence="5">3.5.4.28</ecNumber>
        <ecNumber evidence="5">3.5.4.31</ecNumber>
    </recommendedName>
</protein>
<dbReference type="EMBL" id="CACSII010000013">
    <property type="protein sequence ID" value="CAA0108306.1"/>
    <property type="molecule type" value="Genomic_DNA"/>
</dbReference>
<dbReference type="GO" id="GO:0046872">
    <property type="term" value="F:metal ion binding"/>
    <property type="evidence" value="ECO:0007669"/>
    <property type="project" value="UniProtKB-KW"/>
</dbReference>
<dbReference type="InterPro" id="IPR032466">
    <property type="entry name" value="Metal_Hydrolase"/>
</dbReference>
<evidence type="ECO:0000256" key="3">
    <source>
        <dbReference type="ARBA" id="ARBA00022801"/>
    </source>
</evidence>
<dbReference type="SUPFAM" id="SSF51338">
    <property type="entry name" value="Composite domain of metallo-dependent hydrolases"/>
    <property type="match status" value="1"/>
</dbReference>
<feature type="binding site" evidence="5">
    <location>
        <position position="307"/>
    </location>
    <ligand>
        <name>substrate</name>
    </ligand>
</feature>
<dbReference type="FunFam" id="3.20.20.140:FF:000014">
    <property type="entry name" value="5-methylthioadenosine/S-adenosylhomocysteine deaminase"/>
    <property type="match status" value="1"/>
</dbReference>
<comment type="catalytic activity">
    <reaction evidence="5">
        <text>S-adenosyl-L-homocysteine + H2O + H(+) = S-inosyl-L-homocysteine + NH4(+)</text>
        <dbReference type="Rhea" id="RHEA:20716"/>
        <dbReference type="ChEBI" id="CHEBI:15377"/>
        <dbReference type="ChEBI" id="CHEBI:15378"/>
        <dbReference type="ChEBI" id="CHEBI:28938"/>
        <dbReference type="ChEBI" id="CHEBI:57856"/>
        <dbReference type="ChEBI" id="CHEBI:57985"/>
        <dbReference type="EC" id="3.5.4.28"/>
    </reaction>
</comment>
<keyword evidence="2 5" id="KW-0479">Metal-binding</keyword>
<feature type="binding site" evidence="5">
    <location>
        <position position="70"/>
    </location>
    <ligand>
        <name>Zn(2+)</name>
        <dbReference type="ChEBI" id="CHEBI:29105"/>
    </ligand>
</feature>
<evidence type="ECO:0000256" key="4">
    <source>
        <dbReference type="ARBA" id="ARBA00022833"/>
    </source>
</evidence>
<gene>
    <name evidence="5 7" type="primary">mtaD</name>
    <name evidence="7" type="ORF">DPBNPPHM_04103</name>
</gene>
<feature type="binding site" evidence="5">
    <location>
        <position position="72"/>
    </location>
    <ligand>
        <name>Zn(2+)</name>
        <dbReference type="ChEBI" id="CHEBI:29105"/>
    </ligand>
</feature>
<dbReference type="PANTHER" id="PTHR43794:SF11">
    <property type="entry name" value="AMIDOHYDROLASE-RELATED DOMAIN-CONTAINING PROTEIN"/>
    <property type="match status" value="1"/>
</dbReference>
<feature type="binding site" evidence="5">
    <location>
        <position position="99"/>
    </location>
    <ligand>
        <name>substrate</name>
    </ligand>
</feature>
<comment type="similarity">
    <text evidence="1">Belongs to the metallo-dependent hydrolases superfamily. ATZ/TRZ family.</text>
</comment>
<comment type="function">
    <text evidence="5">Catalyzes the deamination of 5-methylthioadenosine and S-adenosyl-L-homocysteine into 5-methylthioinosine and S-inosyl-L-homocysteine, respectively. Is also able to deaminate adenosine.</text>
</comment>
<comment type="catalytic activity">
    <reaction evidence="5">
        <text>S-methyl-5'-thioadenosine + H2O + H(+) = S-methyl-5'-thioinosine + NH4(+)</text>
        <dbReference type="Rhea" id="RHEA:25025"/>
        <dbReference type="ChEBI" id="CHEBI:15377"/>
        <dbReference type="ChEBI" id="CHEBI:15378"/>
        <dbReference type="ChEBI" id="CHEBI:17509"/>
        <dbReference type="ChEBI" id="CHEBI:28938"/>
        <dbReference type="ChEBI" id="CHEBI:48595"/>
        <dbReference type="EC" id="3.5.4.31"/>
    </reaction>
</comment>
<dbReference type="EC" id="3.5.4.31" evidence="5"/>
<dbReference type="HAMAP" id="MF_01281">
    <property type="entry name" value="MTA_SAH_deamin"/>
    <property type="match status" value="1"/>
</dbReference>
<feature type="binding site" evidence="5">
    <location>
        <position position="307"/>
    </location>
    <ligand>
        <name>Zn(2+)</name>
        <dbReference type="ChEBI" id="CHEBI:29105"/>
    </ligand>
</feature>
<dbReference type="InterPro" id="IPR023512">
    <property type="entry name" value="Deaminase_MtaD/DadD"/>
</dbReference>
<dbReference type="CDD" id="cd01298">
    <property type="entry name" value="ATZ_TRZ_like"/>
    <property type="match status" value="1"/>
</dbReference>
<dbReference type="Proteomes" id="UP000434580">
    <property type="component" value="Unassembled WGS sequence"/>
</dbReference>
<organism evidence="7 8">
    <name type="scientific">BD1-7 clade bacterium</name>
    <dbReference type="NCBI Taxonomy" id="2029982"/>
    <lineage>
        <taxon>Bacteria</taxon>
        <taxon>Pseudomonadati</taxon>
        <taxon>Pseudomonadota</taxon>
        <taxon>Gammaproteobacteria</taxon>
        <taxon>Cellvibrionales</taxon>
        <taxon>Spongiibacteraceae</taxon>
        <taxon>BD1-7 clade</taxon>
    </lineage>
</organism>
<dbReference type="InterPro" id="IPR050287">
    <property type="entry name" value="MTA/SAH_deaminase"/>
</dbReference>